<dbReference type="PANTHER" id="PTHR43818">
    <property type="entry name" value="BCDNA.GH03377"/>
    <property type="match status" value="1"/>
</dbReference>
<name>A0A517SB62_9PLAN</name>
<protein>
    <submittedName>
        <fullName evidence="2">Inositol 2-dehydrogenase/D-chiro-inositol 3-dehydrogenase</fullName>
        <ecNumber evidence="2">1.1.1.18</ecNumber>
    </submittedName>
</protein>
<dbReference type="SUPFAM" id="SSF55347">
    <property type="entry name" value="Glyceraldehyde-3-phosphate dehydrogenase-like, C-terminal domain"/>
    <property type="match status" value="1"/>
</dbReference>
<dbReference type="SUPFAM" id="SSF51735">
    <property type="entry name" value="NAD(P)-binding Rossmann-fold domains"/>
    <property type="match status" value="1"/>
</dbReference>
<dbReference type="RefSeq" id="WP_145028503.1">
    <property type="nucleotide sequence ID" value="NZ_CP036271.1"/>
</dbReference>
<keyword evidence="2" id="KW-0560">Oxidoreductase</keyword>
<dbReference type="Gene3D" id="3.30.360.10">
    <property type="entry name" value="Dihydrodipicolinate Reductase, domain 2"/>
    <property type="match status" value="1"/>
</dbReference>
<evidence type="ECO:0000259" key="1">
    <source>
        <dbReference type="Pfam" id="PF01408"/>
    </source>
</evidence>
<accession>A0A517SB62</accession>
<dbReference type="InterPro" id="IPR000683">
    <property type="entry name" value="Gfo/Idh/MocA-like_OxRdtase_N"/>
</dbReference>
<dbReference type="GO" id="GO:0050112">
    <property type="term" value="F:inositol 2-dehydrogenase (NAD+) activity"/>
    <property type="evidence" value="ECO:0007669"/>
    <property type="project" value="UniProtKB-EC"/>
</dbReference>
<proteinExistence type="predicted"/>
<gene>
    <name evidence="2" type="primary">iolG_5</name>
    <name evidence="2" type="ORF">Pan44_13690</name>
</gene>
<dbReference type="Gene3D" id="3.40.50.720">
    <property type="entry name" value="NAD(P)-binding Rossmann-like Domain"/>
    <property type="match status" value="1"/>
</dbReference>
<evidence type="ECO:0000313" key="3">
    <source>
        <dbReference type="Proteomes" id="UP000315700"/>
    </source>
</evidence>
<dbReference type="InParanoid" id="A0A517SB62"/>
<reference evidence="2 3" key="1">
    <citation type="submission" date="2019-02" db="EMBL/GenBank/DDBJ databases">
        <title>Deep-cultivation of Planctomycetes and their phenomic and genomic characterization uncovers novel biology.</title>
        <authorList>
            <person name="Wiegand S."/>
            <person name="Jogler M."/>
            <person name="Boedeker C."/>
            <person name="Pinto D."/>
            <person name="Vollmers J."/>
            <person name="Rivas-Marin E."/>
            <person name="Kohn T."/>
            <person name="Peeters S.H."/>
            <person name="Heuer A."/>
            <person name="Rast P."/>
            <person name="Oberbeckmann S."/>
            <person name="Bunk B."/>
            <person name="Jeske O."/>
            <person name="Meyerdierks A."/>
            <person name="Storesund J.E."/>
            <person name="Kallscheuer N."/>
            <person name="Luecker S."/>
            <person name="Lage O.M."/>
            <person name="Pohl T."/>
            <person name="Merkel B.J."/>
            <person name="Hornburger P."/>
            <person name="Mueller R.-W."/>
            <person name="Bruemmer F."/>
            <person name="Labrenz M."/>
            <person name="Spormann A.M."/>
            <person name="Op den Camp H."/>
            <person name="Overmann J."/>
            <person name="Amann R."/>
            <person name="Jetten M.S.M."/>
            <person name="Mascher T."/>
            <person name="Medema M.H."/>
            <person name="Devos D.P."/>
            <person name="Kaster A.-K."/>
            <person name="Ovreas L."/>
            <person name="Rohde M."/>
            <person name="Galperin M.Y."/>
            <person name="Jogler C."/>
        </authorList>
    </citation>
    <scope>NUCLEOTIDE SEQUENCE [LARGE SCALE GENOMIC DNA]</scope>
    <source>
        <strain evidence="2 3">Pan44</strain>
    </source>
</reference>
<feature type="domain" description="Gfo/Idh/MocA-like oxidoreductase N-terminal" evidence="1">
    <location>
        <begin position="40"/>
        <end position="172"/>
    </location>
</feature>
<dbReference type="Proteomes" id="UP000315700">
    <property type="component" value="Chromosome"/>
</dbReference>
<dbReference type="PANTHER" id="PTHR43818:SF5">
    <property type="entry name" value="OXIDOREDUCTASE FAMILY PROTEIN"/>
    <property type="match status" value="1"/>
</dbReference>
<dbReference type="OrthoDB" id="253515at2"/>
<dbReference type="InterPro" id="IPR006311">
    <property type="entry name" value="TAT_signal"/>
</dbReference>
<dbReference type="EC" id="1.1.1.18" evidence="2"/>
<keyword evidence="3" id="KW-1185">Reference proteome</keyword>
<dbReference type="Pfam" id="PF01408">
    <property type="entry name" value="GFO_IDH_MocA"/>
    <property type="match status" value="1"/>
</dbReference>
<sequence>MAVSPSDVVLSRRQVVGAAAAVASTALLPRAHAAGDETINLALVGCGGRGSGAAENALSSVCGPTKLVAMADVDQGNLEGSLSSLQKKLKDKAPDVAKENQFVGFDAYKKAMDALRPGDVVLLTTPPAFRWVQFKYAIEKGLNVFMEKPICVDAPSGRRMLELGEEAKKKNLKVGVGLMCRHCELRGELFDRIQNGELGDLTLLRAYRMAGRTASCFTEPKPADQDELAWQIKNFHSFLWLSGGGYSDFLIHNIDEACWMKNAWPVEAKACGGRHYRGNFIDQNFDNYSVEYTFSDGCKFFLEGRLIDNCHNEFATYAHGTKNSAVVSSAGHYPARSRIYSGQKLGDKKSLVWSKPEGPNPYQLEWDHLLDAIRKDKPYNEVERGAMASIVTVMGRKAAHTGRVITLEEIMMDGHEFAPEVDKLVLGGPSPLRANSEGKYPVPQPGLITKTEYAIV</sequence>
<dbReference type="GO" id="GO:0000166">
    <property type="term" value="F:nucleotide binding"/>
    <property type="evidence" value="ECO:0007669"/>
    <property type="project" value="InterPro"/>
</dbReference>
<dbReference type="InterPro" id="IPR050463">
    <property type="entry name" value="Gfo/Idh/MocA_oxidrdct_glycsds"/>
</dbReference>
<dbReference type="PROSITE" id="PS51318">
    <property type="entry name" value="TAT"/>
    <property type="match status" value="1"/>
</dbReference>
<organism evidence="2 3">
    <name type="scientific">Caulifigura coniformis</name>
    <dbReference type="NCBI Taxonomy" id="2527983"/>
    <lineage>
        <taxon>Bacteria</taxon>
        <taxon>Pseudomonadati</taxon>
        <taxon>Planctomycetota</taxon>
        <taxon>Planctomycetia</taxon>
        <taxon>Planctomycetales</taxon>
        <taxon>Planctomycetaceae</taxon>
        <taxon>Caulifigura</taxon>
    </lineage>
</organism>
<dbReference type="KEGG" id="ccos:Pan44_13690"/>
<dbReference type="AlphaFoldDB" id="A0A517SB62"/>
<dbReference type="InterPro" id="IPR036291">
    <property type="entry name" value="NAD(P)-bd_dom_sf"/>
</dbReference>
<dbReference type="EMBL" id="CP036271">
    <property type="protein sequence ID" value="QDT53352.1"/>
    <property type="molecule type" value="Genomic_DNA"/>
</dbReference>
<evidence type="ECO:0000313" key="2">
    <source>
        <dbReference type="EMBL" id="QDT53352.1"/>
    </source>
</evidence>